<dbReference type="CDD" id="cd00093">
    <property type="entry name" value="HTH_XRE"/>
    <property type="match status" value="1"/>
</dbReference>
<comment type="caution">
    <text evidence="2">The sequence shown here is derived from an EMBL/GenBank/DDBJ whole genome shotgun (WGS) entry which is preliminary data.</text>
</comment>
<reference evidence="2" key="1">
    <citation type="submission" date="2017-08" db="EMBL/GenBank/DDBJ databases">
        <authorList>
            <person name="Imhoff J.F."/>
            <person name="Rahn T."/>
            <person name="Kuenzel S."/>
            <person name="Neulinger S.C."/>
        </authorList>
    </citation>
    <scope>NUCLEOTIDE SEQUENCE</scope>
    <source>
        <strain evidence="2">IM 151</strain>
    </source>
</reference>
<evidence type="ECO:0000313" key="3">
    <source>
        <dbReference type="Proteomes" id="UP001041814"/>
    </source>
</evidence>
<dbReference type="NCBIfam" id="TIGR02684">
    <property type="entry name" value="dnstrm_HI1420"/>
    <property type="match status" value="1"/>
</dbReference>
<dbReference type="EMBL" id="NRRU01000095">
    <property type="protein sequence ID" value="MBK1715065.1"/>
    <property type="molecule type" value="Genomic_DNA"/>
</dbReference>
<feature type="domain" description="HTH cro/C1-type" evidence="1">
    <location>
        <begin position="60"/>
        <end position="103"/>
    </location>
</feature>
<name>A0ABS1E2A5_RUBGE</name>
<dbReference type="Proteomes" id="UP001041814">
    <property type="component" value="Unassembled WGS sequence"/>
</dbReference>
<sequence length="105" mass="11190">MSTPARKKVVKVKARAYDVAEHLRTPEEMAAYLDAWLAEAPDDVSGIARALGDIARAKGMSQVAQEAGLSRESLYRALSEGGNPSFATVLKVARALGLRLHAQAA</sequence>
<dbReference type="PANTHER" id="PTHR40275:SF1">
    <property type="entry name" value="SSL7038 PROTEIN"/>
    <property type="match status" value="1"/>
</dbReference>
<dbReference type="SUPFAM" id="SSF47413">
    <property type="entry name" value="lambda repressor-like DNA-binding domains"/>
    <property type="match status" value="1"/>
</dbReference>
<keyword evidence="3" id="KW-1185">Reference proteome</keyword>
<dbReference type="PANTHER" id="PTHR40275">
    <property type="entry name" value="SSL7038 PROTEIN"/>
    <property type="match status" value="1"/>
</dbReference>
<accession>A0ABS1E2A5</accession>
<dbReference type="InterPro" id="IPR001387">
    <property type="entry name" value="Cro/C1-type_HTH"/>
</dbReference>
<dbReference type="RefSeq" id="WP_200379765.1">
    <property type="nucleotide sequence ID" value="NZ_NRRU01000095.1"/>
</dbReference>
<organism evidence="2 3">
    <name type="scientific">Rubrivivax gelatinosus</name>
    <name type="common">Rhodocyclus gelatinosus</name>
    <name type="synonym">Rhodopseudomonas gelatinosa</name>
    <dbReference type="NCBI Taxonomy" id="28068"/>
    <lineage>
        <taxon>Bacteria</taxon>
        <taxon>Pseudomonadati</taxon>
        <taxon>Pseudomonadota</taxon>
        <taxon>Betaproteobacteria</taxon>
        <taxon>Burkholderiales</taxon>
        <taxon>Sphaerotilaceae</taxon>
        <taxon>Rubrivivax</taxon>
    </lineage>
</organism>
<protein>
    <submittedName>
        <fullName evidence="2">Addiction module antidote protein</fullName>
    </submittedName>
</protein>
<dbReference type="InterPro" id="IPR010982">
    <property type="entry name" value="Lambda_DNA-bd_dom_sf"/>
</dbReference>
<evidence type="ECO:0000259" key="1">
    <source>
        <dbReference type="PROSITE" id="PS50943"/>
    </source>
</evidence>
<dbReference type="PROSITE" id="PS50943">
    <property type="entry name" value="HTH_CROC1"/>
    <property type="match status" value="1"/>
</dbReference>
<reference evidence="2" key="2">
    <citation type="journal article" date="2020" name="Microorganisms">
        <title>Osmotic Adaptation and Compatible Solute Biosynthesis of Phototrophic Bacteria as Revealed from Genome Analyses.</title>
        <authorList>
            <person name="Imhoff J.F."/>
            <person name="Rahn T."/>
            <person name="Kunzel S."/>
            <person name="Keller A."/>
            <person name="Neulinger S.C."/>
        </authorList>
    </citation>
    <scope>NUCLEOTIDE SEQUENCE</scope>
    <source>
        <strain evidence="2">IM 151</strain>
    </source>
</reference>
<dbReference type="Pfam" id="PF21716">
    <property type="entry name" value="dnstrm_HI1420"/>
    <property type="match status" value="1"/>
</dbReference>
<proteinExistence type="predicted"/>
<dbReference type="InterPro" id="IPR014057">
    <property type="entry name" value="HI1420"/>
</dbReference>
<gene>
    <name evidence="2" type="ORF">CKO43_20100</name>
</gene>
<evidence type="ECO:0000313" key="2">
    <source>
        <dbReference type="EMBL" id="MBK1715065.1"/>
    </source>
</evidence>
<dbReference type="Gene3D" id="1.10.260.40">
    <property type="entry name" value="lambda repressor-like DNA-binding domains"/>
    <property type="match status" value="1"/>
</dbReference>